<evidence type="ECO:0000256" key="9">
    <source>
        <dbReference type="ARBA" id="ARBA00023054"/>
    </source>
</evidence>
<dbReference type="FunFam" id="3.40.50.300:FF:000063">
    <property type="entry name" value="dynein heavy chain 6, axonemal"/>
    <property type="match status" value="1"/>
</dbReference>
<evidence type="ECO:0000256" key="3">
    <source>
        <dbReference type="ARBA" id="ARBA00022490"/>
    </source>
</evidence>
<dbReference type="FunFam" id="1.10.8.720:FF:000005">
    <property type="entry name" value="Dynein axonemal heavy chain 10"/>
    <property type="match status" value="1"/>
</dbReference>
<dbReference type="InterPro" id="IPR042228">
    <property type="entry name" value="Dynein_linker_3"/>
</dbReference>
<dbReference type="InterPro" id="IPR013602">
    <property type="entry name" value="Dynein_heavy_linker"/>
</dbReference>
<keyword evidence="6" id="KW-0547">Nucleotide-binding</keyword>
<dbReference type="InterPro" id="IPR013594">
    <property type="entry name" value="Dynein_heavy_tail"/>
</dbReference>
<dbReference type="VEuPathDB" id="GiardiaDB:DHA2_100906"/>
<dbReference type="Pfam" id="PF12781">
    <property type="entry name" value="AAA_9"/>
    <property type="match status" value="1"/>
</dbReference>
<protein>
    <submittedName>
        <fullName evidence="17">Dynein heavy chain</fullName>
    </submittedName>
</protein>
<dbReference type="Gene3D" id="3.20.180.20">
    <property type="entry name" value="Dynein heavy chain, N-terminal domain 2"/>
    <property type="match status" value="1"/>
</dbReference>
<dbReference type="InterPro" id="IPR024317">
    <property type="entry name" value="Dynein_heavy_chain_D4_dom"/>
</dbReference>
<keyword evidence="9 14" id="KW-0175">Coiled coil</keyword>
<dbReference type="Proteomes" id="UP000018040">
    <property type="component" value="Unassembled WGS sequence"/>
</dbReference>
<dbReference type="GO" id="GO:0007018">
    <property type="term" value="P:microtubule-based movement"/>
    <property type="evidence" value="ECO:0007669"/>
    <property type="project" value="InterPro"/>
</dbReference>
<dbReference type="Pfam" id="PF12775">
    <property type="entry name" value="AAA_7"/>
    <property type="match status" value="1"/>
</dbReference>
<dbReference type="FunFam" id="3.40.50.300:FF:002141">
    <property type="entry name" value="Dynein heavy chain"/>
    <property type="match status" value="1"/>
</dbReference>
<feature type="compositionally biased region" description="Acidic residues" evidence="15">
    <location>
        <begin position="3586"/>
        <end position="3597"/>
    </location>
</feature>
<dbReference type="Gene3D" id="1.10.8.720">
    <property type="entry name" value="Region D6 of dynein motor"/>
    <property type="match status" value="1"/>
</dbReference>
<dbReference type="Gene3D" id="3.40.50.300">
    <property type="entry name" value="P-loop containing nucleotide triphosphate hydrolases"/>
    <property type="match status" value="6"/>
</dbReference>
<dbReference type="GO" id="GO:0005930">
    <property type="term" value="C:axoneme"/>
    <property type="evidence" value="ECO:0007669"/>
    <property type="project" value="UniProtKB-SubCell"/>
</dbReference>
<dbReference type="FunFam" id="3.10.490.20:FF:000006">
    <property type="entry name" value="Dynein axonemal heavy chain 10"/>
    <property type="match status" value="1"/>
</dbReference>
<dbReference type="eggNOG" id="KOG3595">
    <property type="taxonomic scope" value="Eukaryota"/>
</dbReference>
<dbReference type="FunFam" id="1.20.140.100:FF:000001">
    <property type="entry name" value="dynein heavy chain 17, axonemal"/>
    <property type="match status" value="1"/>
</dbReference>
<feature type="coiled-coil region" evidence="14">
    <location>
        <begin position="3999"/>
        <end position="4033"/>
    </location>
</feature>
<keyword evidence="8" id="KW-0243">Dynein</keyword>
<reference evidence="17 18" key="2">
    <citation type="journal article" date="2013" name="Genome Biol. Evol.">
        <title>Genome sequencing of Giardia lamblia genotypes A2 and B isolates (DH and GS) and comparative analysis with the genomes of genotypes A1 and E (WB and Pig).</title>
        <authorList>
            <person name="Adam R.D."/>
            <person name="Dahlstrom E.W."/>
            <person name="Martens C.A."/>
            <person name="Bruno D.P."/>
            <person name="Barbian K.D."/>
            <person name="Ricklefs S.M."/>
            <person name="Hernandez M.M."/>
            <person name="Narla N.P."/>
            <person name="Patel R.B."/>
            <person name="Porcella S.F."/>
            <person name="Nash T.E."/>
        </authorList>
    </citation>
    <scope>NUCLEOTIDE SEQUENCE [LARGE SCALE GENOMIC DNA]</scope>
    <source>
        <strain evidence="17 18">GS</strain>
    </source>
</reference>
<feature type="region of interest" description="Disordered" evidence="15">
    <location>
        <begin position="1599"/>
        <end position="1620"/>
    </location>
</feature>
<dbReference type="GO" id="GO:0051959">
    <property type="term" value="F:dynein light intermediate chain binding"/>
    <property type="evidence" value="ECO:0007669"/>
    <property type="project" value="InterPro"/>
</dbReference>
<dbReference type="Gene3D" id="1.20.140.100">
    <property type="entry name" value="Dynein heavy chain, N-terminal domain 2"/>
    <property type="match status" value="1"/>
</dbReference>
<dbReference type="Pfam" id="PF12774">
    <property type="entry name" value="AAA_6"/>
    <property type="match status" value="1"/>
</dbReference>
<evidence type="ECO:0000256" key="11">
    <source>
        <dbReference type="ARBA" id="ARBA00023175"/>
    </source>
</evidence>
<dbReference type="FunFam" id="1.20.1270.280:FF:000005">
    <property type="entry name" value="Dynein axonemal heavy chain 10"/>
    <property type="match status" value="1"/>
</dbReference>
<evidence type="ECO:0000256" key="12">
    <source>
        <dbReference type="ARBA" id="ARBA00023212"/>
    </source>
</evidence>
<dbReference type="VEuPathDB" id="GiardiaDB:GL50581_4038"/>
<comment type="similarity">
    <text evidence="2">Belongs to the dynein heavy chain family.</text>
</comment>
<dbReference type="Pfam" id="PF17857">
    <property type="entry name" value="AAA_lid_1"/>
    <property type="match status" value="1"/>
</dbReference>
<reference evidence="18" key="1">
    <citation type="submission" date="2012-02" db="EMBL/GenBank/DDBJ databases">
        <title>Genome sequencing of Giardia lamblia Genotypes A2 and B isolates (DH and GS) and comparative analysis with the genomes of Genotypes A1 and E (WB and Pig).</title>
        <authorList>
            <person name="Adam R."/>
            <person name="Dahlstrom E."/>
            <person name="Martens C."/>
            <person name="Bruno D."/>
            <person name="Barbian K."/>
            <person name="Porcella S.F."/>
            <person name="Nash T."/>
        </authorList>
    </citation>
    <scope>NUCLEOTIDE SEQUENCE</scope>
    <source>
        <strain evidence="18">GS</strain>
    </source>
</reference>
<dbReference type="FunFam" id="1.20.58.1120:FF:000008">
    <property type="entry name" value="Dynein heavy chain 10, axonemal"/>
    <property type="match status" value="1"/>
</dbReference>
<dbReference type="FunFam" id="3.20.180.20:FF:000011">
    <property type="entry name" value="Dynein heavy chain"/>
    <property type="match status" value="1"/>
</dbReference>
<dbReference type="Pfam" id="PF12780">
    <property type="entry name" value="AAA_8"/>
    <property type="match status" value="1"/>
</dbReference>
<proteinExistence type="inferred from homology"/>
<dbReference type="FunFam" id="1.10.8.710:FF:000001">
    <property type="entry name" value="Dynein axonemal heavy chain 2"/>
    <property type="match status" value="1"/>
</dbReference>
<dbReference type="GO" id="GO:0005524">
    <property type="term" value="F:ATP binding"/>
    <property type="evidence" value="ECO:0007669"/>
    <property type="project" value="UniProtKB-KW"/>
</dbReference>
<feature type="compositionally biased region" description="Low complexity" evidence="15">
    <location>
        <begin position="3569"/>
        <end position="3585"/>
    </location>
</feature>
<dbReference type="InterPro" id="IPR003593">
    <property type="entry name" value="AAA+_ATPase"/>
</dbReference>
<dbReference type="InterPro" id="IPR041589">
    <property type="entry name" value="DNAH3_AAA_lid_1"/>
</dbReference>
<keyword evidence="7" id="KW-0067">ATP-binding</keyword>
<dbReference type="Pfam" id="PF18198">
    <property type="entry name" value="AAA_lid_11"/>
    <property type="match status" value="1"/>
</dbReference>
<evidence type="ECO:0000256" key="2">
    <source>
        <dbReference type="ARBA" id="ARBA00008887"/>
    </source>
</evidence>
<feature type="compositionally biased region" description="Low complexity" evidence="15">
    <location>
        <begin position="1414"/>
        <end position="1423"/>
    </location>
</feature>
<comment type="caution">
    <text evidence="17">The sequence shown here is derived from an EMBL/GenBank/DDBJ whole genome shotgun (WGS) entry which is preliminary data.</text>
</comment>
<dbReference type="Gene3D" id="1.20.920.30">
    <property type="match status" value="2"/>
</dbReference>
<feature type="domain" description="AAA+ ATPase" evidence="16">
    <location>
        <begin position="2453"/>
        <end position="2604"/>
    </location>
</feature>
<organism evidence="17 18">
    <name type="scientific">Giardia intestinalis</name>
    <name type="common">Giardia lamblia</name>
    <dbReference type="NCBI Taxonomy" id="5741"/>
    <lineage>
        <taxon>Eukaryota</taxon>
        <taxon>Metamonada</taxon>
        <taxon>Diplomonadida</taxon>
        <taxon>Hexamitidae</taxon>
        <taxon>Giardiinae</taxon>
        <taxon>Giardia</taxon>
    </lineage>
</organism>
<dbReference type="Gene3D" id="1.10.8.1220">
    <property type="match status" value="1"/>
</dbReference>
<dbReference type="InterPro" id="IPR024743">
    <property type="entry name" value="Dynein_HC_stalk"/>
</dbReference>
<dbReference type="Pfam" id="PF08393">
    <property type="entry name" value="DHC_N2"/>
    <property type="match status" value="1"/>
</dbReference>
<keyword evidence="12" id="KW-0206">Cytoskeleton</keyword>
<feature type="coiled-coil region" evidence="14">
    <location>
        <begin position="4509"/>
        <end position="4571"/>
    </location>
</feature>
<dbReference type="Pfam" id="PF17852">
    <property type="entry name" value="Dynein_AAA_lid"/>
    <property type="match status" value="1"/>
</dbReference>
<evidence type="ECO:0000256" key="6">
    <source>
        <dbReference type="ARBA" id="ARBA00022741"/>
    </source>
</evidence>
<dbReference type="Pfam" id="PF18199">
    <property type="entry name" value="Dynein_C"/>
    <property type="match status" value="1"/>
</dbReference>
<keyword evidence="5" id="KW-0677">Repeat</keyword>
<feature type="region of interest" description="Disordered" evidence="15">
    <location>
        <begin position="996"/>
        <end position="1021"/>
    </location>
</feature>
<dbReference type="Pfam" id="PF08385">
    <property type="entry name" value="DHC_N1"/>
    <property type="match status" value="2"/>
</dbReference>
<gene>
    <name evidence="17" type="ORF">GSB_100906</name>
</gene>
<evidence type="ECO:0000256" key="5">
    <source>
        <dbReference type="ARBA" id="ARBA00022737"/>
    </source>
</evidence>
<dbReference type="InterPro" id="IPR042219">
    <property type="entry name" value="AAA_lid_11_sf"/>
</dbReference>
<dbReference type="VEuPathDB" id="GiardiaDB:GL50581_705"/>
<dbReference type="Gene3D" id="1.10.287.2620">
    <property type="match status" value="1"/>
</dbReference>
<dbReference type="InterPro" id="IPR027417">
    <property type="entry name" value="P-loop_NTPase"/>
</dbReference>
<dbReference type="InterPro" id="IPR004273">
    <property type="entry name" value="Dynein_heavy_D6_P-loop"/>
</dbReference>
<sequence length="5555" mass="622955">MPTPGLRAQWIIEVASMYLQYSQVDIESLIIDGGQYSALLQSFFDCTLNHPALYFYTHVETGQFIIASDPPQATAKYLLYMVHRPLGDDQSFSPIHEPEGPDGPYTDLTDEIRCEILQRLDISLISGNVLSSLATSLQNQYSPLVSAGDAEITFQSRKLAVAASAADAQLCSKYVIEVPNLDITDPRVSAQDATIVSTVQRLFEEWVQVLQAAMEEYERLNPVGDLPMAELESWRKKSALLSNLYEDLCSPQFKKLFAVLEYSHATVFGGFSLLRQDVARACLEAKDNARFLSTLERHFKMISRSPLPALSETITSLYAALRMVWTISRYYNTEDRLLPLMHRIAKHITARVRSSINIKELFSSSSRSAAVLSGLAGQNFYGQGAIEALATNASEALGSTTFMDAGRQSLTKVSGSQIIPTTSTSDNYTPIDVLYAAGQVLTKWKTQYNETKQKIEESTTDTKRWELDKRVLFGETDFHLTRVETLIGCVQSIMEFSQIISPDVQRVIGDQSGLREVRKAISELPSELIAFDQKIWSPSHTAEFEALLTNFKAKVSQTEVKAFSYIDRSFKRLRDVSSGLELVSRLSLKTATEAPEARGTAATTILSNHMSGKIEEILRQYCEELQRSIKEFELKKDQPPIGIDLPPLAASVVWARSLFVAVKEPYRIMRQLGEEVIKASQAATEATALFNELASNLRTFEQKRFQAWRVDADAIILKSLRSPLLGEKRILSVSDLRKASLDPDGTFLPKLVIPNLMATCVAQGTGQLTTAVPANSKDKVRRSTIRQSIPDSLPQHAAYADMTGATYLSPTVTSLILKEYGLEMCVNFPPELNALIDEVSALDRLGFRVGETALNVCLQKAKYETHAEGLKMLISSLNAALQDFLPLVAGSTSAAVSDIKRKANSMELIRKSVAKAAVVIRPGFGPLNWNSLSVDDYLERALSACSELSQSCQQILKTIVLMEQCIKGITNTRLIPTQAALLLAGASTNAPAPITESGAGGASTQLIPPGSNSSAGPGGEHKPTIAEIMARATQLKKKQQLEGKRPDSPTTLFLAALKSLEARGKTGTEEEYESIPTMSLPEFSSRLEEFRAKSLTGSLEKYYSLGPLLVKLEELSFGTSTGKCPGLRTYYEYWTNRVYNALVVMIGTALKDFSVLLRGVNTQSERDAAKRNSKYLRDRYTPLFQLNLSLSSPEIIVTPSLSSILNTLNNQVEQLVKVACPFVIWIPGSISMHEPEPATSATGAEILSTDENATSIRRNELYGFKRKATKQSDGQDVVDASSTEEVVVRSYSPRVSQHSTITTLATQLKSKIQSSILDIQEYIRAWSHYEQIWKSNRLPIVGRFASLSPNASTFDYVLSFFTATMDVLKDAHKEKMAIYTDMQAETMGAEPLTGTNALVDGTRPSRPSTTNRPGSAGSASGKSNAKDTVDGDPHESESHTSILPTKRHMYLSSNYVYTMFNLTAANDNLIDAIPINNSISIHPPIKALFNVAVLHASNLVKSIIHECQLWREAICRAIIEKARPMLLDSYNEIDEEFKNCVAQARDLESLKVVLSTLRRVANRTMSMELNWLELEGLFALLQAYNAEVRVKFDKTLMSGSPNRGSRVSSPTRGGSPSPQLTAEQLEQRKRDAALYSALQPFVLEFENDDLGPILDQTDLGWSGSSLRELINLSDTDPRLCNAEIGVALTSGAGGAGTSLTSSLENLTIFTSTEEGAAAMATAAKSKKAMKTTNVRVFEQEVQAAYAIRSRWASLLSIVKEVDRLLVEIKRKQAEETTKLARIFEKEMHAFVKEFNEEGPYHYLTVYFEEATQLEQEGKKHAKTLTDILEDVFELYKASKEKFSAIVVKRDTTILAQRLFNLDPINSMSLTPIEKELDAEGAILAIYDQVRQTFKEWDRLYFSSLDPSMLETGCDGMRTTLRRLPAEYRTHTMYETLDTILRNYKDSIPLLQDLRNDALRARHWSQVEQLTGQTFFSNAEQAQNLTLGQLTSLDLSRYTQQINEIVVGARKELSIEKGLADIAEVWTKTRMPVKRYENAKGQDRGFILKALDDILLIIEDNALNLQSMSASKYVAHFSNDVRLWEKRLSIISDVLEAWIICQRQWLYLEGIFSGSEDLKVQLPEEANRFERIDSAYLKLMSEIGKTNTSVLDAAQANGRLALLKSLIAQMETCQKALTDYLNSKRSLFTRFYFISDDELLFLLGNSSDPAQVQTHLRKMFEGVQTFQFQRGGTNTVIAVNSPEGEYLPLNQTVKIDTSTMPIETWMTAIDTEIKNSMKLHIKTGIFDFGNNYNCQTRVEWVKKHYGQVSLVASMIWWVFDAESAFKDLETGENMGAMKATASRYSQQIENLVLEIRKNLSKHDRLKINTLIIEDMHNRDLLDRFVRDSIISASSFDWESQLRFYWDRIQDTILVKQSSNSPIIYSYEYLGLTTRLVLTPLTDRCIITINTALSNFLGGAPAGPAGTGKTESVKDLAKQLGIFCLILNCSEGMDYKSFGSILSGISESGVWLCCDEFNRIDAPVLSVISGQIKIIQVGLMAMAKAMNSGENTGPNVGRIHLEGREIDLKPTSSIFITMNPGYAGRTELPDNLKALFRPIIMTKPDNAIIAEVMFLAEGFLQSRVLSKKMTVLYQLASEQLSKQYHYDFGLRALKSVLVNAGKLKRSDPDANEELLLMRALRDMNLPKFVFEDVPLFMGLINDLCPNIKLEAGEASGSEGSKGSPSQIYTPEQEQALIEKGPGTIREAAYLSLKENGYELLPNQLLKVEQTYETMQARHSVMIVGPSQGGKSVILNTFAAANTKLGCKTVFTTINPKAIPVSEVYGVLNPDTREWIDGLLSKIFRNINDPSFYLTNPMIANAVATNPGSILVPILFDGDVDAIWIESMNSVMDDSKLLTLPNSERIRLQDWCKLLFEVSDLQYASPATVSRCGMVWVDTKNLGYEPRFKRWIRERFDTAMNRRSLDDTGPQSDKLKDGGYADIDTSSQEEVKQLMMSLYEKYIPPLIDYVLNGVKLNSSTGQIEVVSPLRLIYATSDINMVSQFCNIFDDIVKKAEECKHDEILYSKSAAEEGDPATAKPGDKGDSSPSFRFSDLNDPMTLEALFIFTLVWSIGGLIHDQDRTNFDLYLRELSGLPLKSGISVAETISSSHLPGGMITASGGSTLGAQQTSTLYDFYFDLKHNYWCPWSQFVKPYTPPSDGRFSSIIVATLDTVRNSWLLDTMMRNDRNVLFIGESGNAKTTIAKSFLNSLSPDQYITLGLNFSSRTMSIDIQVALEDNLDRRSKDTLGPPGGRKMILFTDELSMPVVDTYGTMQSIAALKLLVEKKGLFDRNPKSLMWRKILDVYILGCLKPVGGSSNKLDPRFVSNFSVLNISTPIEDSLNHIYNSILVAHMKDCNYQFDSSGDPENNLRHITTISKKITAATLSVYNTILHTLSPTPSRFHYLFNLRDLSRVYEGLCMALPEKFPTFASLVKLWKNEFMRVFADRLICPEDHAVVSQQLTTKIAEFFGDVEGIEGVSKEPLIYGDFRELPLLLDNYEAVKMGVDPENKCFRMYEELIEGDPIQRDTDPVASAADQAATAVDSAEGQGEENEEEDLNEDGTVNLNSMATSVVDTAPKKEVSTEDDPYRLVRQLGQMGLEAYNRFMRPPLVGIVLFDDALSHLVKLHRMLRTPRGSMLLVGYGGSGRRSLTKLAAFMCGYGIFEITLSRAYGENEFKEDLKEIYRRLAPPKNKDQQIVFLFTDQHVAEESFLEYINSILTTGSVPALFSDDERDAFINQVRTDALSNGCPDTRDSLWSYFINSCRDRLHVVLSMNPVGNTLRVRCRNFPGLVSSCVIDWFSAWNDDALRSVARYALETSDHQKLEIVESSVFASGDDPQGENILNNKERLADLKKKLLNNIIETCIMFHNHTVNLSETYWTRIRRRNFVTPRNFVDFLTIYLSLLQKLRQECDGDINRFSQGLQKLSQAESEVTELQTTLNEQSVILEEKTKACNEMVAAIEKQSVETAKLQKEAAETEKELKIQEQEITVEKGEAEEQLAAAIPALEAAEEALNNLDPLAIAEIRAFTNPPNAVRQISECVVVFMKQDTDPNWQKAKSLMSGNFISDLKTFDKSLLRDKTVKYVETKYLSKKDFGREVIEKVSKAGLCLYDWVTAMVKYYAVAKDVEPKKKRVAKLEEQLEQSSKDLAQLQNKILSLEEDSTRLRDQLQAAQNEQQELADSAALMAKRLDAAKRLIAGLGTEKVRWGQAADKLRENRRKLVGDCLVAAANLSYSGSFTYEYRLKLVYEYWCLELVDKHIPSSIEVTETYEIDQETQQQIKKRVVNQSYKPELLLTTDVEILKWNSDGLPSDDLSVQNGVLITRTPKWPYVVDPQLQVNRWIKEKEKGSKLIVRSVNDDDVVKQLELAITYGSPFLLENCAEQLDPILTPILEKDVRDSSGRKYIILGDKEVDYDMNFRLFMTTKLPNPSLSPDMFGLVTVVNHLVTESGLESQLLNAVVRRERPDLESKRMNLVKNMSQANSLLKSLEETLLRELSSATGVIVDNTSLIQTLEETKSKATELQANLEVMTVTAEEINVARNQYSAAALRGTCCFFVMYGLGTISAMYQYSLQAFNDIFSKSLAEAQTDPVVEVRLNYIIDKLTENVYSYVTTSLFERHKLMFSFQLCTSIITTEYPPDTIPSAELSFFIKGDISLDQCTVVCNHQWISASGWKDLVKLQSIFNSLQIDQSREEAFIGTVKARRNDILDNELNKKYPTKTCDIFKDLLENINKTNANEWKAYWEDDRPELLPLPGVYSDNPFITDLQKLCILRCLRPDRVYIAVQLFVASVLGEKFVSPPITIYDNIYKQSSRSTPMLFILSPGSDPIIEITKLAQKQDFYGSRFKFVALGQGQSPVAEAYLKQAISRGHWVLLMNCHLLPKWLKTLEKILEGPMNAEQVIQMQNQIFEAAKLESENTGQPIPQELIDNQVVNQINKQVNPDFRIFLTTEPTNDFPLSIVSNSIKITTEPPSSLKLNMVQTFSKITDEQIMECPSPYFKPLVYTLAFFHATIQERQKFGKLGWNVNYDFNASDFTISFEILKTFLTKTYLANKDIPWGSLKYLIGLCMYGGRVSDNYDRRVLSVYMDEYLGDFLFDTHNPFSFYYKKAVAQGDTDFDYAPPPIVIIENSGNQVVVLTEMITKLVKYSIRKYGTAGLPGWTPQMSATNDVHVTEYINTILKETTSLKDCYETFYINRIPLLTSPQVFGLHSNAEISYLETSAREMCVCLAELQPRSASGESGSREDYLKGLCESLENRIPGPFDMSQARKKFKVLTPTDIVLLQEMERFNMLVVTISSSISELLKALAGEIGMSEQLDNIANSFFIGQIPQGWLRFAPQTLKMLSNWIQHLMRRADQYKLWYTQGEPAVMWLSGLHIPESYLTALVQVTSRIKKWPLDKSSLFTTVTKLTSLDEPPEKLEFGCYVSGLFLEGATWDTARDCLAFSNKKELITQLPLVQIVPAEASRIKLRGQFKAPVYVTTARTNAAGRGLVFSADLSSTEHESLWVLQGTAVILNDN</sequence>
<dbReference type="SMART" id="SM00382">
    <property type="entry name" value="AAA"/>
    <property type="match status" value="2"/>
</dbReference>
<feature type="region of interest" description="Disordered" evidence="15">
    <location>
        <begin position="1390"/>
        <end position="1441"/>
    </location>
</feature>
<dbReference type="VEuPathDB" id="GiardiaDB:GL50803_00100906"/>
<dbReference type="Gene3D" id="1.20.920.20">
    <property type="match status" value="1"/>
</dbReference>
<dbReference type="FunFam" id="3.40.50.300:FF:000049">
    <property type="entry name" value="Dynein, axonemal, heavy chain 5"/>
    <property type="match status" value="1"/>
</dbReference>
<dbReference type="Gene3D" id="6.10.140.1060">
    <property type="match status" value="1"/>
</dbReference>
<feature type="coiled-coil region" evidence="14">
    <location>
        <begin position="4165"/>
        <end position="4220"/>
    </location>
</feature>
<dbReference type="FunFam" id="1.20.920.20:FF:000001">
    <property type="entry name" value="dynein heavy chain 2, axonemal"/>
    <property type="match status" value="1"/>
</dbReference>
<dbReference type="GO" id="GO:0045505">
    <property type="term" value="F:dynein intermediate chain binding"/>
    <property type="evidence" value="ECO:0007669"/>
    <property type="project" value="InterPro"/>
</dbReference>
<dbReference type="Gene3D" id="1.10.472.130">
    <property type="match status" value="1"/>
</dbReference>
<evidence type="ECO:0000256" key="15">
    <source>
        <dbReference type="SAM" id="MobiDB-lite"/>
    </source>
</evidence>
<evidence type="ECO:0000256" key="1">
    <source>
        <dbReference type="ARBA" id="ARBA00004430"/>
    </source>
</evidence>
<dbReference type="Gene3D" id="1.20.58.1120">
    <property type="match status" value="1"/>
</dbReference>
<dbReference type="GO" id="GO:0008569">
    <property type="term" value="F:minus-end-directed microtubule motor activity"/>
    <property type="evidence" value="ECO:0007669"/>
    <property type="project" value="InterPro"/>
</dbReference>
<dbReference type="GO" id="GO:0030286">
    <property type="term" value="C:dynein complex"/>
    <property type="evidence" value="ECO:0007669"/>
    <property type="project" value="UniProtKB-KW"/>
</dbReference>
<dbReference type="GO" id="GO:0005874">
    <property type="term" value="C:microtubule"/>
    <property type="evidence" value="ECO:0007669"/>
    <property type="project" value="UniProtKB-KW"/>
</dbReference>
<dbReference type="InterPro" id="IPR042222">
    <property type="entry name" value="Dynein_2_N"/>
</dbReference>
<keyword evidence="13" id="KW-0966">Cell projection</keyword>
<feature type="region of interest" description="Disordered" evidence="15">
    <location>
        <begin position="3066"/>
        <end position="3086"/>
    </location>
</feature>
<dbReference type="PANTHER" id="PTHR22878">
    <property type="entry name" value="DYNEIN HEAVY CHAIN 6, AXONEMAL-LIKE-RELATED"/>
    <property type="match status" value="1"/>
</dbReference>
<evidence type="ECO:0000259" key="16">
    <source>
        <dbReference type="SMART" id="SM00382"/>
    </source>
</evidence>
<evidence type="ECO:0000313" key="18">
    <source>
        <dbReference type="Proteomes" id="UP000018040"/>
    </source>
</evidence>
<dbReference type="InterPro" id="IPR026983">
    <property type="entry name" value="DHC"/>
</dbReference>
<keyword evidence="3" id="KW-0963">Cytoplasm</keyword>
<dbReference type="Gene3D" id="3.10.490.20">
    <property type="match status" value="1"/>
</dbReference>
<dbReference type="PANTHER" id="PTHR22878:SF63">
    <property type="entry name" value="DYNEIN AXONEMAL HEAVY CHAIN 10"/>
    <property type="match status" value="1"/>
</dbReference>
<comment type="subcellular location">
    <subcellularLocation>
        <location evidence="1">Cytoplasm</location>
        <location evidence="1">Cytoskeleton</location>
        <location evidence="1">Cilium axoneme</location>
    </subcellularLocation>
</comment>
<evidence type="ECO:0000256" key="10">
    <source>
        <dbReference type="ARBA" id="ARBA00023069"/>
    </source>
</evidence>
<dbReference type="FunFam" id="1.10.8.1220:FF:000001">
    <property type="entry name" value="Dynein axonemal heavy chain 5"/>
    <property type="match status" value="1"/>
</dbReference>
<evidence type="ECO:0000256" key="14">
    <source>
        <dbReference type="SAM" id="Coils"/>
    </source>
</evidence>
<evidence type="ECO:0000256" key="4">
    <source>
        <dbReference type="ARBA" id="ARBA00022701"/>
    </source>
</evidence>
<dbReference type="OrthoDB" id="64868at2759"/>
<dbReference type="EMBL" id="AHHH01000033">
    <property type="protein sequence ID" value="ESU43955.1"/>
    <property type="molecule type" value="Genomic_DNA"/>
</dbReference>
<dbReference type="FunFam" id="1.10.287.2620:FF:000001">
    <property type="entry name" value="Cytoplasmic dynein heavy chain 1"/>
    <property type="match status" value="1"/>
</dbReference>
<feature type="region of interest" description="Disordered" evidence="15">
    <location>
        <begin position="3564"/>
        <end position="3598"/>
    </location>
</feature>
<name>V6U3W3_GIAIN</name>
<dbReference type="Gene3D" id="1.10.8.710">
    <property type="match status" value="1"/>
</dbReference>
<dbReference type="InterPro" id="IPR041228">
    <property type="entry name" value="Dynein_C"/>
</dbReference>
<dbReference type="SUPFAM" id="SSF52540">
    <property type="entry name" value="P-loop containing nucleoside triphosphate hydrolases"/>
    <property type="match status" value="4"/>
</dbReference>
<keyword evidence="4" id="KW-0493">Microtubule</keyword>
<keyword evidence="10" id="KW-0969">Cilium</keyword>
<evidence type="ECO:0000256" key="8">
    <source>
        <dbReference type="ARBA" id="ARBA00023017"/>
    </source>
</evidence>
<keyword evidence="11" id="KW-0505">Motor protein</keyword>
<dbReference type="Pfam" id="PF12777">
    <property type="entry name" value="MT"/>
    <property type="match status" value="1"/>
</dbReference>
<dbReference type="InterPro" id="IPR043160">
    <property type="entry name" value="Dynein_C_barrel"/>
</dbReference>
<evidence type="ECO:0000256" key="7">
    <source>
        <dbReference type="ARBA" id="ARBA00022840"/>
    </source>
</evidence>
<dbReference type="InterPro" id="IPR035706">
    <property type="entry name" value="AAA_9"/>
</dbReference>
<feature type="compositionally biased region" description="Basic and acidic residues" evidence="15">
    <location>
        <begin position="1424"/>
        <end position="1438"/>
    </location>
</feature>
<dbReference type="InterPro" id="IPR041466">
    <property type="entry name" value="Dynein_AAA5_ext"/>
</dbReference>
<dbReference type="InterPro" id="IPR035699">
    <property type="entry name" value="AAA_6"/>
</dbReference>
<evidence type="ECO:0000256" key="13">
    <source>
        <dbReference type="ARBA" id="ARBA00023273"/>
    </source>
</evidence>
<dbReference type="Pfam" id="PF03028">
    <property type="entry name" value="Dynein_heavy"/>
    <property type="match status" value="1"/>
</dbReference>
<feature type="domain" description="AAA+ ATPase" evidence="16">
    <location>
        <begin position="3223"/>
        <end position="3326"/>
    </location>
</feature>
<dbReference type="VEuPathDB" id="GiardiaDB:QR46_1955"/>
<accession>V6U3W3</accession>
<dbReference type="InterPro" id="IPR043157">
    <property type="entry name" value="Dynein_AAA1S"/>
</dbReference>
<evidence type="ECO:0000313" key="17">
    <source>
        <dbReference type="EMBL" id="ESU43955.1"/>
    </source>
</evidence>
<dbReference type="Gene3D" id="1.20.1270.280">
    <property type="match status" value="1"/>
</dbReference>
<dbReference type="InterPro" id="IPR041658">
    <property type="entry name" value="AAA_lid_11"/>
</dbReference>